<dbReference type="InterPro" id="IPR018492">
    <property type="entry name" value="Ribosomal_eL8/Nhp2"/>
</dbReference>
<evidence type="ECO:0000313" key="5">
    <source>
        <dbReference type="Proteomes" id="UP000759131"/>
    </source>
</evidence>
<feature type="non-terminal residue" evidence="4">
    <location>
        <position position="1"/>
    </location>
</feature>
<evidence type="ECO:0000259" key="3">
    <source>
        <dbReference type="Pfam" id="PF01248"/>
    </source>
</evidence>
<protein>
    <recommendedName>
        <fullName evidence="3">Ribosomal protein eL8/eL30/eS12/Gadd45 domain-containing protein</fullName>
    </recommendedName>
</protein>
<dbReference type="Proteomes" id="UP000759131">
    <property type="component" value="Unassembled WGS sequence"/>
</dbReference>
<gene>
    <name evidence="4" type="ORF">OSB1V03_LOCUS22574</name>
</gene>
<dbReference type="InterPro" id="IPR004038">
    <property type="entry name" value="Ribosomal_eL8/eL30/eS12/Gad45"/>
</dbReference>
<dbReference type="EMBL" id="OC903848">
    <property type="protein sequence ID" value="CAD7649825.1"/>
    <property type="molecule type" value="Genomic_DNA"/>
</dbReference>
<comment type="similarity">
    <text evidence="1">Belongs to the eukaryotic ribosomal protein eL8 family.</text>
</comment>
<accession>A0A7R9LXX9</accession>
<dbReference type="Gene3D" id="3.30.1330.30">
    <property type="match status" value="1"/>
</dbReference>
<evidence type="ECO:0000256" key="1">
    <source>
        <dbReference type="ARBA" id="ARBA00007337"/>
    </source>
</evidence>
<proteinExistence type="inferred from homology"/>
<dbReference type="Pfam" id="PF01248">
    <property type="entry name" value="Ribosomal_L7Ae"/>
    <property type="match status" value="1"/>
</dbReference>
<dbReference type="OrthoDB" id="5364946at2759"/>
<organism evidence="4">
    <name type="scientific">Medioppia subpectinata</name>
    <dbReference type="NCBI Taxonomy" id="1979941"/>
    <lineage>
        <taxon>Eukaryota</taxon>
        <taxon>Metazoa</taxon>
        <taxon>Ecdysozoa</taxon>
        <taxon>Arthropoda</taxon>
        <taxon>Chelicerata</taxon>
        <taxon>Arachnida</taxon>
        <taxon>Acari</taxon>
        <taxon>Acariformes</taxon>
        <taxon>Sarcoptiformes</taxon>
        <taxon>Oribatida</taxon>
        <taxon>Brachypylina</taxon>
        <taxon>Oppioidea</taxon>
        <taxon>Oppiidae</taxon>
        <taxon>Medioppia</taxon>
    </lineage>
</organism>
<dbReference type="EMBL" id="CAJPIZ010049273">
    <property type="protein sequence ID" value="CAG2122628.1"/>
    <property type="molecule type" value="Genomic_DNA"/>
</dbReference>
<dbReference type="PANTHER" id="PTHR23105">
    <property type="entry name" value="RIBOSOMAL PROTEIN L7AE FAMILY MEMBER"/>
    <property type="match status" value="1"/>
</dbReference>
<dbReference type="AlphaFoldDB" id="A0A7R9LXX9"/>
<dbReference type="GO" id="GO:1990904">
    <property type="term" value="C:ribonucleoprotein complex"/>
    <property type="evidence" value="ECO:0007669"/>
    <property type="project" value="UniProtKB-KW"/>
</dbReference>
<dbReference type="GO" id="GO:0003723">
    <property type="term" value="F:RNA binding"/>
    <property type="evidence" value="ECO:0007669"/>
    <property type="project" value="InterPro"/>
</dbReference>
<dbReference type="InterPro" id="IPR029064">
    <property type="entry name" value="Ribosomal_eL30-like_sf"/>
</dbReference>
<feature type="domain" description="Ribosomal protein eL8/eL30/eS12/Gadd45" evidence="3">
    <location>
        <begin position="4"/>
        <end position="91"/>
    </location>
</feature>
<dbReference type="InterPro" id="IPR050257">
    <property type="entry name" value="eL8/uL1-like"/>
</dbReference>
<evidence type="ECO:0000313" key="4">
    <source>
        <dbReference type="EMBL" id="CAD7649825.1"/>
    </source>
</evidence>
<keyword evidence="2" id="KW-0687">Ribonucleoprotein</keyword>
<keyword evidence="5" id="KW-1185">Reference proteome</keyword>
<dbReference type="PRINTS" id="PR00881">
    <property type="entry name" value="L7ARS6FAMILY"/>
</dbReference>
<name>A0A7R9LXX9_9ACAR</name>
<sequence>IRKASKLSRKENLRVGLKDCQLRIRKGEKGLLVFAGDVTPIEVMCHLPAVCEDKDIPYVYVPLRADISAAVGIKRPALMVLIKHNADYEELYKDCHTEVKALPLPIN</sequence>
<dbReference type="SUPFAM" id="SSF55315">
    <property type="entry name" value="L30e-like"/>
    <property type="match status" value="1"/>
</dbReference>
<evidence type="ECO:0000256" key="2">
    <source>
        <dbReference type="ARBA" id="ARBA00023274"/>
    </source>
</evidence>
<reference evidence="4" key="1">
    <citation type="submission" date="2020-11" db="EMBL/GenBank/DDBJ databases">
        <authorList>
            <person name="Tran Van P."/>
        </authorList>
    </citation>
    <scope>NUCLEOTIDE SEQUENCE</scope>
</reference>